<evidence type="ECO:0000313" key="3">
    <source>
        <dbReference type="Proteomes" id="UP000649768"/>
    </source>
</evidence>
<dbReference type="EMBL" id="JACYTP010000019">
    <property type="protein sequence ID" value="MBD8515045.1"/>
    <property type="molecule type" value="Genomic_DNA"/>
</dbReference>
<keyword evidence="1" id="KW-0472">Membrane</keyword>
<evidence type="ECO:0000313" key="2">
    <source>
        <dbReference type="EMBL" id="MBD8515045.1"/>
    </source>
</evidence>
<name>A0ABR9BTA9_9GAMM</name>
<accession>A0ABR9BTA9</accession>
<keyword evidence="1" id="KW-1133">Transmembrane helix</keyword>
<dbReference type="Proteomes" id="UP000649768">
    <property type="component" value="Unassembled WGS sequence"/>
</dbReference>
<proteinExistence type="predicted"/>
<comment type="caution">
    <text evidence="2">The sequence shown here is derived from an EMBL/GenBank/DDBJ whole genome shotgun (WGS) entry which is preliminary data.</text>
</comment>
<reference evidence="2 3" key="1">
    <citation type="submission" date="2020-09" db="EMBL/GenBank/DDBJ databases">
        <title>Photobacterium sp. CAU 1568 isolated from sand of Sido Beach.</title>
        <authorList>
            <person name="Kim W."/>
        </authorList>
    </citation>
    <scope>NUCLEOTIDE SEQUENCE [LARGE SCALE GENOMIC DNA]</scope>
    <source>
        <strain evidence="2 3">CAU 1568</strain>
    </source>
</reference>
<keyword evidence="3" id="KW-1185">Reference proteome</keyword>
<organism evidence="2 3">
    <name type="scientific">Photobacterium arenosum</name>
    <dbReference type="NCBI Taxonomy" id="2774143"/>
    <lineage>
        <taxon>Bacteria</taxon>
        <taxon>Pseudomonadati</taxon>
        <taxon>Pseudomonadota</taxon>
        <taxon>Gammaproteobacteria</taxon>
        <taxon>Vibrionales</taxon>
        <taxon>Vibrionaceae</taxon>
        <taxon>Photobacterium</taxon>
    </lineage>
</organism>
<feature type="transmembrane region" description="Helical" evidence="1">
    <location>
        <begin position="30"/>
        <end position="51"/>
    </location>
</feature>
<gene>
    <name evidence="2" type="ORF">IFO68_20405</name>
</gene>
<dbReference type="RefSeq" id="WP_192017629.1">
    <property type="nucleotide sequence ID" value="NZ_JACYTP010000019.1"/>
</dbReference>
<protein>
    <submittedName>
        <fullName evidence="2">Uncharacterized protein</fullName>
    </submittedName>
</protein>
<feature type="transmembrane region" description="Helical" evidence="1">
    <location>
        <begin position="71"/>
        <end position="91"/>
    </location>
</feature>
<keyword evidence="1" id="KW-0812">Transmembrane</keyword>
<sequence length="103" mass="11974">MIYREKRSKLKDHPFSIAEGRTKLHRFLRFTLMNIAFAIDGVLLAIVINVIPSMFGVDIDAPVMKMENKWFLVGLIALIGVGFVFFMYYSLRACDWLCKKIRI</sequence>
<evidence type="ECO:0000256" key="1">
    <source>
        <dbReference type="SAM" id="Phobius"/>
    </source>
</evidence>